<dbReference type="HOGENOM" id="CLU_1782876_0_0_4"/>
<dbReference type="EMBL" id="CR555306">
    <property type="protein sequence ID" value="CAI09098.1"/>
    <property type="molecule type" value="Genomic_DNA"/>
</dbReference>
<sequence>MQIETDEADLAIAVFFRDTDGTHSIRGGAWAEKWQSIERGFKRAGFQRGVPMLPKPTSEAWLLCAARTAPYQNCSALEELPGNQVSERHPKKELARVFGEEKFSQALREWLEEHPFEPDRAMEMSSYRAFRERLTEVLTTVRGRA</sequence>
<dbReference type="STRING" id="76114.ebB184"/>
<dbReference type="Proteomes" id="UP000006552">
    <property type="component" value="Chromosome"/>
</dbReference>
<evidence type="ECO:0000313" key="2">
    <source>
        <dbReference type="Proteomes" id="UP000006552"/>
    </source>
</evidence>
<dbReference type="KEGG" id="eba:ebB184"/>
<dbReference type="AlphaFoldDB" id="Q5P0R6"/>
<organism evidence="1 2">
    <name type="scientific">Aromatoleum aromaticum (strain DSM 19018 / LMG 30748 / EbN1)</name>
    <name type="common">Azoarcus sp. (strain EbN1)</name>
    <dbReference type="NCBI Taxonomy" id="76114"/>
    <lineage>
        <taxon>Bacteria</taxon>
        <taxon>Pseudomonadati</taxon>
        <taxon>Pseudomonadota</taxon>
        <taxon>Betaproteobacteria</taxon>
        <taxon>Rhodocyclales</taxon>
        <taxon>Rhodocyclaceae</taxon>
        <taxon>Aromatoleum</taxon>
    </lineage>
</organism>
<accession>Q5P0R6</accession>
<keyword evidence="2" id="KW-1185">Reference proteome</keyword>
<name>Q5P0R6_AROAE</name>
<dbReference type="RefSeq" id="WP_011238779.1">
    <property type="nucleotide sequence ID" value="NC_006513.1"/>
</dbReference>
<dbReference type="eggNOG" id="ENOG5031KA1">
    <property type="taxonomic scope" value="Bacteria"/>
</dbReference>
<gene>
    <name evidence="1" type="ORF">ebB184</name>
</gene>
<protein>
    <submittedName>
        <fullName evidence="1">Uncharacterized protein</fullName>
    </submittedName>
</protein>
<reference evidence="1 2" key="1">
    <citation type="journal article" date="2005" name="Arch. Microbiol.">
        <title>The genome sequence of an anaerobic aromatic-degrading denitrifying bacterium, strain EbN1.</title>
        <authorList>
            <person name="Rabus R."/>
            <person name="Kube M."/>
            <person name="Heider J."/>
            <person name="Beck A."/>
            <person name="Heitmann K."/>
            <person name="Widdel F."/>
            <person name="Reinhardt R."/>
        </authorList>
    </citation>
    <scope>NUCLEOTIDE SEQUENCE [LARGE SCALE GENOMIC DNA]</scope>
    <source>
        <strain evidence="1 2">EbN1</strain>
    </source>
</reference>
<dbReference type="OrthoDB" id="8617598at2"/>
<evidence type="ECO:0000313" key="1">
    <source>
        <dbReference type="EMBL" id="CAI09098.1"/>
    </source>
</evidence>
<proteinExistence type="predicted"/>